<evidence type="ECO:0000256" key="10">
    <source>
        <dbReference type="SAM" id="Phobius"/>
    </source>
</evidence>
<proteinExistence type="predicted"/>
<dbReference type="Proteomes" id="UP000694845">
    <property type="component" value="Unplaced"/>
</dbReference>
<dbReference type="Gene3D" id="1.20.1070.10">
    <property type="entry name" value="Rhodopsin 7-helix transmembrane proteins"/>
    <property type="match status" value="1"/>
</dbReference>
<dbReference type="RefSeq" id="XP_022085850.1">
    <property type="nucleotide sequence ID" value="XM_022230158.1"/>
</dbReference>
<dbReference type="PROSITE" id="PS00237">
    <property type="entry name" value="G_PROTEIN_RECEP_F1_1"/>
    <property type="match status" value="1"/>
</dbReference>
<dbReference type="InterPro" id="IPR000276">
    <property type="entry name" value="GPCR_Rhodpsn"/>
</dbReference>
<comment type="subcellular location">
    <subcellularLocation>
        <location evidence="1">Cell membrane</location>
        <topology evidence="1">Multi-pass membrane protein</topology>
    </subcellularLocation>
</comment>
<keyword evidence="7" id="KW-1015">Disulfide bond</keyword>
<evidence type="ECO:0000256" key="4">
    <source>
        <dbReference type="ARBA" id="ARBA00022989"/>
    </source>
</evidence>
<dbReference type="InterPro" id="IPR017452">
    <property type="entry name" value="GPCR_Rhodpsn_7TM"/>
</dbReference>
<gene>
    <name evidence="13" type="primary">LOC110976672</name>
</gene>
<reference evidence="13" key="1">
    <citation type="submission" date="2025-08" db="UniProtKB">
        <authorList>
            <consortium name="RefSeq"/>
        </authorList>
    </citation>
    <scope>IDENTIFICATION</scope>
</reference>
<evidence type="ECO:0000256" key="1">
    <source>
        <dbReference type="ARBA" id="ARBA00004651"/>
    </source>
</evidence>
<keyword evidence="2" id="KW-1003">Cell membrane</keyword>
<accession>A0A8B7Y0M9</accession>
<dbReference type="PRINTS" id="PR00237">
    <property type="entry name" value="GPCRRHODOPSN"/>
</dbReference>
<dbReference type="PRINTS" id="PR00424">
    <property type="entry name" value="ADENOSINER"/>
</dbReference>
<feature type="transmembrane region" description="Helical" evidence="10">
    <location>
        <begin position="12"/>
        <end position="36"/>
    </location>
</feature>
<feature type="transmembrane region" description="Helical" evidence="10">
    <location>
        <begin position="78"/>
        <end position="105"/>
    </location>
</feature>
<dbReference type="GeneID" id="110976672"/>
<feature type="transmembrane region" description="Helical" evidence="10">
    <location>
        <begin position="274"/>
        <end position="300"/>
    </location>
</feature>
<keyword evidence="9" id="KW-0807">Transducer</keyword>
<sequence length="359" mass="39401">MTPENDTLEVTAVYFAAEIFFSVVALLGNSLVLVAYARSTRLQTVTNYFIVSLAIADLLVGLLGVPFALLTAKGLPHNFHACLIMLTFLLWLCATSTFSLIGVTVDRYVAVAYPLQYHSIVTKRRALLTILGSWILAGIVGFLPVIGWNQGEPEKPQCLFMQVIDMKYMAFNCLLVIVLPFSVMLVLYGFIYRAIRTQLRRIGPAGGMSSNTSSVSCGIAIANSNIRRKRRFSAYKRDVKAVKSVGVIIVIFALCWFPLSIINLRTALCPSCSVLSVTIFDAFIVLSHANSAINPFIYAYGKDFRVAYRRTICKLFPWCTRACHISAGPVTTVGAVAVGVSMHYGNGGENSLTDDGYRT</sequence>
<evidence type="ECO:0000259" key="11">
    <source>
        <dbReference type="PROSITE" id="PS50262"/>
    </source>
</evidence>
<dbReference type="InterPro" id="IPR001634">
    <property type="entry name" value="Adenosn_rcpt"/>
</dbReference>
<keyword evidence="4 10" id="KW-1133">Transmembrane helix</keyword>
<feature type="transmembrane region" description="Helical" evidence="10">
    <location>
        <begin position="241"/>
        <end position="262"/>
    </location>
</feature>
<feature type="transmembrane region" description="Helical" evidence="10">
    <location>
        <begin position="48"/>
        <end position="72"/>
    </location>
</feature>
<dbReference type="OrthoDB" id="9445642at2759"/>
<dbReference type="GO" id="GO:0071880">
    <property type="term" value="P:adenylate cyclase-activating adrenergic receptor signaling pathway"/>
    <property type="evidence" value="ECO:0007669"/>
    <property type="project" value="TreeGrafter"/>
</dbReference>
<keyword evidence="6 10" id="KW-0472">Membrane</keyword>
<evidence type="ECO:0000313" key="13">
    <source>
        <dbReference type="RefSeq" id="XP_022085850.1"/>
    </source>
</evidence>
<evidence type="ECO:0000256" key="8">
    <source>
        <dbReference type="ARBA" id="ARBA00023170"/>
    </source>
</evidence>
<keyword evidence="12" id="KW-1185">Reference proteome</keyword>
<dbReference type="SUPFAM" id="SSF81321">
    <property type="entry name" value="Family A G protein-coupled receptor-like"/>
    <property type="match status" value="1"/>
</dbReference>
<dbReference type="GO" id="GO:0043410">
    <property type="term" value="P:positive regulation of MAPK cascade"/>
    <property type="evidence" value="ECO:0007669"/>
    <property type="project" value="TreeGrafter"/>
</dbReference>
<keyword evidence="5" id="KW-0297">G-protein coupled receptor</keyword>
<dbReference type="GO" id="GO:0005886">
    <property type="term" value="C:plasma membrane"/>
    <property type="evidence" value="ECO:0007669"/>
    <property type="project" value="UniProtKB-SubCell"/>
</dbReference>
<dbReference type="GO" id="GO:0004993">
    <property type="term" value="F:G protein-coupled serotonin receptor activity"/>
    <property type="evidence" value="ECO:0007669"/>
    <property type="project" value="UniProtKB-ARBA"/>
</dbReference>
<dbReference type="PANTHER" id="PTHR24248">
    <property type="entry name" value="ADRENERGIC RECEPTOR-RELATED G-PROTEIN COUPLED RECEPTOR"/>
    <property type="match status" value="1"/>
</dbReference>
<dbReference type="GO" id="GO:0001609">
    <property type="term" value="F:G protein-coupled adenosine receptor activity"/>
    <property type="evidence" value="ECO:0007669"/>
    <property type="project" value="InterPro"/>
</dbReference>
<dbReference type="Pfam" id="PF00001">
    <property type="entry name" value="7tm_1"/>
    <property type="match status" value="1"/>
</dbReference>
<keyword evidence="3 10" id="KW-0812">Transmembrane</keyword>
<evidence type="ECO:0000256" key="7">
    <source>
        <dbReference type="ARBA" id="ARBA00023157"/>
    </source>
</evidence>
<feature type="transmembrane region" description="Helical" evidence="10">
    <location>
        <begin position="126"/>
        <end position="148"/>
    </location>
</feature>
<evidence type="ECO:0000256" key="9">
    <source>
        <dbReference type="ARBA" id="ARBA00023224"/>
    </source>
</evidence>
<organism evidence="12 13">
    <name type="scientific">Acanthaster planci</name>
    <name type="common">Crown-of-thorns starfish</name>
    <dbReference type="NCBI Taxonomy" id="133434"/>
    <lineage>
        <taxon>Eukaryota</taxon>
        <taxon>Metazoa</taxon>
        <taxon>Echinodermata</taxon>
        <taxon>Eleutherozoa</taxon>
        <taxon>Asterozoa</taxon>
        <taxon>Asteroidea</taxon>
        <taxon>Valvatacea</taxon>
        <taxon>Valvatida</taxon>
        <taxon>Acanthasteridae</taxon>
        <taxon>Acanthaster</taxon>
    </lineage>
</organism>
<dbReference type="PROSITE" id="PS50262">
    <property type="entry name" value="G_PROTEIN_RECEP_F1_2"/>
    <property type="match status" value="1"/>
</dbReference>
<keyword evidence="8 13" id="KW-0675">Receptor</keyword>
<dbReference type="PANTHER" id="PTHR24248:SF199">
    <property type="entry name" value="IP13425P-RELATED"/>
    <property type="match status" value="1"/>
</dbReference>
<dbReference type="OMA" id="YKMKSFR"/>
<dbReference type="AlphaFoldDB" id="A0A8B7Y0M9"/>
<evidence type="ECO:0000256" key="2">
    <source>
        <dbReference type="ARBA" id="ARBA00022475"/>
    </source>
</evidence>
<dbReference type="KEGG" id="aplc:110976672"/>
<name>A0A8B7Y0M9_ACAPL</name>
<evidence type="ECO:0000256" key="5">
    <source>
        <dbReference type="ARBA" id="ARBA00023040"/>
    </source>
</evidence>
<protein>
    <submittedName>
        <fullName evidence="13">Probable G-protein coupled receptor No9</fullName>
    </submittedName>
</protein>
<feature type="domain" description="G-protein coupled receptors family 1 profile" evidence="11">
    <location>
        <begin position="28"/>
        <end position="298"/>
    </location>
</feature>
<dbReference type="SMART" id="SM01381">
    <property type="entry name" value="7TM_GPCR_Srsx"/>
    <property type="match status" value="1"/>
</dbReference>
<feature type="transmembrane region" description="Helical" evidence="10">
    <location>
        <begin position="168"/>
        <end position="191"/>
    </location>
</feature>
<evidence type="ECO:0000256" key="3">
    <source>
        <dbReference type="ARBA" id="ARBA00022692"/>
    </source>
</evidence>
<evidence type="ECO:0000313" key="12">
    <source>
        <dbReference type="Proteomes" id="UP000694845"/>
    </source>
</evidence>
<evidence type="ECO:0000256" key="6">
    <source>
        <dbReference type="ARBA" id="ARBA00023136"/>
    </source>
</evidence>